<dbReference type="PANTHER" id="PTHR33824:SF7">
    <property type="entry name" value="POLYKETIDE CYCLASE_DEHYDRASE AND LIPID TRANSPORT SUPERFAMILY PROTEIN"/>
    <property type="match status" value="1"/>
</dbReference>
<dbReference type="InterPro" id="IPR021309">
    <property type="entry name" value="YgaP-like_TM"/>
</dbReference>
<proteinExistence type="inferred from homology"/>
<dbReference type="Pfam" id="PF11127">
    <property type="entry name" value="YgaP-like_TM"/>
    <property type="match status" value="1"/>
</dbReference>
<accession>A0A1I2AZ85</accession>
<dbReference type="STRING" id="54.SAMN02745121_04457"/>
<dbReference type="PANTHER" id="PTHR33824">
    <property type="entry name" value="POLYKETIDE CYCLASE/DEHYDRASE AND LIPID TRANSPORT SUPERFAMILY PROTEIN"/>
    <property type="match status" value="1"/>
</dbReference>
<dbReference type="SUPFAM" id="SSF55961">
    <property type="entry name" value="Bet v1-like"/>
    <property type="match status" value="1"/>
</dbReference>
<name>A0A1I2AZ85_9BACT</name>
<sequence length="293" mass="32830">MENSSSCMRGADTVCAQNVGQRERAASLLAGAWMVAWGLVRARRWPLSLVVALAGGSLMRRGVTGQSVFYRAMQIDTERPGAPYPGVDPGRALVAEAAVTIDRPAGEVYAFWRRFQNLPQFMADVIRVSRLDRGGWTWLAEGPFGRPVEVEVEVTQDIERQRVAWRSREGAARPFEGCVEFHATSSGGTEVWVRLYQEPVAGELGAWVARLIGRDPQHALCRDLARLKQILEWRTERASEQESVADAPGEWQREPALAQSRQRVDEERRASFQDRVDFESDESFPASDPPGRY</sequence>
<organism evidence="5 6">
    <name type="scientific">Nannocystis exedens</name>
    <dbReference type="NCBI Taxonomy" id="54"/>
    <lineage>
        <taxon>Bacteria</taxon>
        <taxon>Pseudomonadati</taxon>
        <taxon>Myxococcota</taxon>
        <taxon>Polyangia</taxon>
        <taxon>Nannocystales</taxon>
        <taxon>Nannocystaceae</taxon>
        <taxon>Nannocystis</taxon>
    </lineage>
</organism>
<dbReference type="Gene3D" id="3.30.530.20">
    <property type="match status" value="1"/>
</dbReference>
<evidence type="ECO:0000256" key="1">
    <source>
        <dbReference type="ARBA" id="ARBA00008918"/>
    </source>
</evidence>
<protein>
    <submittedName>
        <fullName evidence="5">Uncharacterized membrane protein</fullName>
    </submittedName>
</protein>
<evidence type="ECO:0000256" key="2">
    <source>
        <dbReference type="SAM" id="MobiDB-lite"/>
    </source>
</evidence>
<dbReference type="Proteomes" id="UP000199400">
    <property type="component" value="Unassembled WGS sequence"/>
</dbReference>
<reference evidence="6" key="1">
    <citation type="submission" date="2016-10" db="EMBL/GenBank/DDBJ databases">
        <authorList>
            <person name="Varghese N."/>
            <person name="Submissions S."/>
        </authorList>
    </citation>
    <scope>NUCLEOTIDE SEQUENCE [LARGE SCALE GENOMIC DNA]</scope>
    <source>
        <strain evidence="6">ATCC 25963</strain>
    </source>
</reference>
<feature type="compositionally biased region" description="Basic and acidic residues" evidence="2">
    <location>
        <begin position="262"/>
        <end position="278"/>
    </location>
</feature>
<evidence type="ECO:0000313" key="5">
    <source>
        <dbReference type="EMBL" id="SFE48968.1"/>
    </source>
</evidence>
<keyword evidence="6" id="KW-1185">Reference proteome</keyword>
<dbReference type="OrthoDB" id="9797595at2"/>
<dbReference type="InterPro" id="IPR005031">
    <property type="entry name" value="COQ10_START"/>
</dbReference>
<dbReference type="CDD" id="cd07817">
    <property type="entry name" value="SRPBCC_8"/>
    <property type="match status" value="1"/>
</dbReference>
<dbReference type="InterPro" id="IPR023393">
    <property type="entry name" value="START-like_dom_sf"/>
</dbReference>
<evidence type="ECO:0000259" key="4">
    <source>
        <dbReference type="Pfam" id="PF11127"/>
    </source>
</evidence>
<dbReference type="AlphaFoldDB" id="A0A1I2AZ85"/>
<dbReference type="EMBL" id="FOMX01000014">
    <property type="protein sequence ID" value="SFE48968.1"/>
    <property type="molecule type" value="Genomic_DNA"/>
</dbReference>
<dbReference type="Pfam" id="PF03364">
    <property type="entry name" value="Polyketide_cyc"/>
    <property type="match status" value="1"/>
</dbReference>
<dbReference type="InterPro" id="IPR047137">
    <property type="entry name" value="ORF3"/>
</dbReference>
<comment type="similarity">
    <text evidence="1">Belongs to the ribosome association toxin RatA family.</text>
</comment>
<gene>
    <name evidence="5" type="ORF">SAMN02745121_04457</name>
</gene>
<evidence type="ECO:0000313" key="6">
    <source>
        <dbReference type="Proteomes" id="UP000199400"/>
    </source>
</evidence>
<feature type="domain" description="Coenzyme Q-binding protein COQ10 START" evidence="3">
    <location>
        <begin position="101"/>
        <end position="222"/>
    </location>
</feature>
<feature type="domain" description="Inner membrane protein YgaP-like transmembrane" evidence="4">
    <location>
        <begin position="17"/>
        <end position="79"/>
    </location>
</feature>
<feature type="region of interest" description="Disordered" evidence="2">
    <location>
        <begin position="239"/>
        <end position="293"/>
    </location>
</feature>
<evidence type="ECO:0000259" key="3">
    <source>
        <dbReference type="Pfam" id="PF03364"/>
    </source>
</evidence>